<keyword evidence="1" id="KW-0472">Membrane</keyword>
<dbReference type="EMBL" id="CAJVQA010024492">
    <property type="protein sequence ID" value="CAG8782610.1"/>
    <property type="molecule type" value="Genomic_DNA"/>
</dbReference>
<evidence type="ECO:0000256" key="1">
    <source>
        <dbReference type="SAM" id="Phobius"/>
    </source>
</evidence>
<evidence type="ECO:0000259" key="2">
    <source>
        <dbReference type="Pfam" id="PF03184"/>
    </source>
</evidence>
<accession>A0A9N9JHP5</accession>
<organism evidence="3 4">
    <name type="scientific">Cetraspora pellucida</name>
    <dbReference type="NCBI Taxonomy" id="1433469"/>
    <lineage>
        <taxon>Eukaryota</taxon>
        <taxon>Fungi</taxon>
        <taxon>Fungi incertae sedis</taxon>
        <taxon>Mucoromycota</taxon>
        <taxon>Glomeromycotina</taxon>
        <taxon>Glomeromycetes</taxon>
        <taxon>Diversisporales</taxon>
        <taxon>Gigasporaceae</taxon>
        <taxon>Cetraspora</taxon>
    </lineage>
</organism>
<sequence>MRESNHHILLILNKASIHVIGFLSFSNIEVLFLLSKTTSKIQPIDAGIIASFKLYYHCLQLQHAIDLDKASEKVIYKAHTKIVTLYDKAGLPISVFPITNTNDSKIVEKNLAKEQKLVEEL</sequence>
<name>A0A9N9JHP5_9GLOM</name>
<evidence type="ECO:0000313" key="4">
    <source>
        <dbReference type="Proteomes" id="UP000789759"/>
    </source>
</evidence>
<dbReference type="InterPro" id="IPR004875">
    <property type="entry name" value="DDE_SF_endonuclease_dom"/>
</dbReference>
<gene>
    <name evidence="3" type="ORF">CPELLU_LOCUS16475</name>
</gene>
<evidence type="ECO:0000313" key="3">
    <source>
        <dbReference type="EMBL" id="CAG8782610.1"/>
    </source>
</evidence>
<comment type="caution">
    <text evidence="3">The sequence shown here is derived from an EMBL/GenBank/DDBJ whole genome shotgun (WGS) entry which is preliminary data.</text>
</comment>
<feature type="transmembrane region" description="Helical" evidence="1">
    <location>
        <begin position="15"/>
        <end position="34"/>
    </location>
</feature>
<proteinExistence type="predicted"/>
<dbReference type="Proteomes" id="UP000789759">
    <property type="component" value="Unassembled WGS sequence"/>
</dbReference>
<keyword evidence="4" id="KW-1185">Reference proteome</keyword>
<feature type="domain" description="DDE-1" evidence="2">
    <location>
        <begin position="3"/>
        <end position="73"/>
    </location>
</feature>
<reference evidence="3" key="1">
    <citation type="submission" date="2021-06" db="EMBL/GenBank/DDBJ databases">
        <authorList>
            <person name="Kallberg Y."/>
            <person name="Tangrot J."/>
            <person name="Rosling A."/>
        </authorList>
    </citation>
    <scope>NUCLEOTIDE SEQUENCE</scope>
    <source>
        <strain evidence="3">FL966</strain>
    </source>
</reference>
<keyword evidence="1" id="KW-1133">Transmembrane helix</keyword>
<dbReference type="GO" id="GO:0003676">
    <property type="term" value="F:nucleic acid binding"/>
    <property type="evidence" value="ECO:0007669"/>
    <property type="project" value="InterPro"/>
</dbReference>
<keyword evidence="1" id="KW-0812">Transmembrane</keyword>
<dbReference type="Pfam" id="PF03184">
    <property type="entry name" value="DDE_1"/>
    <property type="match status" value="1"/>
</dbReference>
<protein>
    <submittedName>
        <fullName evidence="3">20970_t:CDS:1</fullName>
    </submittedName>
</protein>
<dbReference type="OrthoDB" id="2446582at2759"/>
<dbReference type="AlphaFoldDB" id="A0A9N9JHP5"/>